<dbReference type="CDD" id="cd00452">
    <property type="entry name" value="KDPG_aldolase"/>
    <property type="match status" value="1"/>
</dbReference>
<evidence type="ECO:0000256" key="3">
    <source>
        <dbReference type="ARBA" id="ARBA00011233"/>
    </source>
</evidence>
<dbReference type="Gene3D" id="3.20.20.70">
    <property type="entry name" value="Aldolase class I"/>
    <property type="match status" value="1"/>
</dbReference>
<dbReference type="KEGG" id="pbas:SMSP2_01323"/>
<dbReference type="NCBIfam" id="NF005499">
    <property type="entry name" value="PRK07114.1"/>
    <property type="match status" value="1"/>
</dbReference>
<evidence type="ECO:0000256" key="1">
    <source>
        <dbReference type="ARBA" id="ARBA00004761"/>
    </source>
</evidence>
<dbReference type="Proteomes" id="UP000188181">
    <property type="component" value="Chromosome"/>
</dbReference>
<dbReference type="SUPFAM" id="SSF51569">
    <property type="entry name" value="Aldolase"/>
    <property type="match status" value="1"/>
</dbReference>
<protein>
    <submittedName>
        <fullName evidence="6">Putative KHG/KDPG aldolase</fullName>
    </submittedName>
</protein>
<dbReference type="PANTHER" id="PTHR30246:SF1">
    <property type="entry name" value="2-DEHYDRO-3-DEOXY-6-PHOSPHOGALACTONATE ALDOLASE-RELATED"/>
    <property type="match status" value="1"/>
</dbReference>
<evidence type="ECO:0000313" key="6">
    <source>
        <dbReference type="EMBL" id="AQQ70959.1"/>
    </source>
</evidence>
<dbReference type="Pfam" id="PF01081">
    <property type="entry name" value="Aldolase"/>
    <property type="match status" value="1"/>
</dbReference>
<reference evidence="7" key="1">
    <citation type="submission" date="2017-02" db="EMBL/GenBank/DDBJ databases">
        <title>Comparative genomics and description of representatives of a novel lineage of planctomycetes thriving in anoxic sediments.</title>
        <authorList>
            <person name="Spring S."/>
            <person name="Bunk B."/>
            <person name="Sproer C."/>
        </authorList>
    </citation>
    <scope>NUCLEOTIDE SEQUENCE [LARGE SCALE GENOMIC DNA]</scope>
    <source>
        <strain evidence="7">SM-Chi-D1</strain>
    </source>
</reference>
<evidence type="ECO:0000256" key="4">
    <source>
        <dbReference type="ARBA" id="ARBA00023239"/>
    </source>
</evidence>
<dbReference type="AlphaFoldDB" id="A0A1Q2ME83"/>
<evidence type="ECO:0000313" key="7">
    <source>
        <dbReference type="Proteomes" id="UP000188181"/>
    </source>
</evidence>
<gene>
    <name evidence="6" type="primary">eda_2</name>
    <name evidence="6" type="ORF">SMSP2_01323</name>
</gene>
<dbReference type="STRING" id="1851148.SMSP2_01323"/>
<evidence type="ECO:0000256" key="5">
    <source>
        <dbReference type="ARBA" id="ARBA00023277"/>
    </source>
</evidence>
<comment type="subunit">
    <text evidence="3">Homotrimer.</text>
</comment>
<organism evidence="6 7">
    <name type="scientific">Limihaloglobus sulfuriphilus</name>
    <dbReference type="NCBI Taxonomy" id="1851148"/>
    <lineage>
        <taxon>Bacteria</taxon>
        <taxon>Pseudomonadati</taxon>
        <taxon>Planctomycetota</taxon>
        <taxon>Phycisphaerae</taxon>
        <taxon>Sedimentisphaerales</taxon>
        <taxon>Sedimentisphaeraceae</taxon>
        <taxon>Limihaloglobus</taxon>
    </lineage>
</organism>
<keyword evidence="5" id="KW-0119">Carbohydrate metabolism</keyword>
<keyword evidence="7" id="KW-1185">Reference proteome</keyword>
<comment type="similarity">
    <text evidence="2">Belongs to the KHG/KDPG aldolase family.</text>
</comment>
<dbReference type="RefSeq" id="WP_146683186.1">
    <property type="nucleotide sequence ID" value="NZ_CP019646.1"/>
</dbReference>
<dbReference type="InterPro" id="IPR013785">
    <property type="entry name" value="Aldolase_TIM"/>
</dbReference>
<accession>A0A1Q2ME83</accession>
<name>A0A1Q2ME83_9BACT</name>
<dbReference type="OrthoDB" id="9802667at2"/>
<proteinExistence type="inferred from homology"/>
<dbReference type="InterPro" id="IPR000887">
    <property type="entry name" value="Aldlse_KDPG_KHG"/>
</dbReference>
<dbReference type="PANTHER" id="PTHR30246">
    <property type="entry name" value="2-KETO-3-DEOXY-6-PHOSPHOGLUCONATE ALDOLASE"/>
    <property type="match status" value="1"/>
</dbReference>
<dbReference type="GO" id="GO:0016829">
    <property type="term" value="F:lyase activity"/>
    <property type="evidence" value="ECO:0007669"/>
    <property type="project" value="UniProtKB-KW"/>
</dbReference>
<keyword evidence="4" id="KW-0456">Lyase</keyword>
<comment type="pathway">
    <text evidence="1">Carbohydrate acid metabolism.</text>
</comment>
<sequence length="224" mass="24163">MAFHKRLDVLSTMKKTGLIPVFYNSDFETVKNIALACADGGAKAVEFTNRGDRAVDVFRQLCVFRDQQRPDLILGVGSICDAPTAAMYISAGADFVVGPLLDEETAKLCNKRKIPYSPGCGSVTEIHKAHELGVEICKVFPGAQVGGPAFVKAVTGPCPWTEIMPTGGVSPTEESLKEWFDAGIVCAGMGSKLITEELVKNRDWAAITANVRETIELINKVRGE</sequence>
<evidence type="ECO:0000256" key="2">
    <source>
        <dbReference type="ARBA" id="ARBA00006906"/>
    </source>
</evidence>
<dbReference type="EMBL" id="CP019646">
    <property type="protein sequence ID" value="AQQ70959.1"/>
    <property type="molecule type" value="Genomic_DNA"/>
</dbReference>